<dbReference type="GO" id="GO:0007165">
    <property type="term" value="P:signal transduction"/>
    <property type="evidence" value="ECO:0007669"/>
    <property type="project" value="InterPro"/>
</dbReference>
<dbReference type="STRING" id="1499967.U27_04614"/>
<evidence type="ECO:0000313" key="3">
    <source>
        <dbReference type="Proteomes" id="UP000030661"/>
    </source>
</evidence>
<accession>A0A081BZ92</accession>
<keyword evidence="3" id="KW-1185">Reference proteome</keyword>
<sequence>MPEERTAYDVFLSFNSEDRDAVRKIAEYLAKEVKLHPWFDEWDLSPGDEWIDGLYRGLESSAVCAIFVGKNGEGPWQRREIRAALIEQAARSDFRLIPVLLPGTSKQPQLPPFLKAFMWVDLRQYLKDPDGLRRLVCGIRGERPGRPVTAEGEPDLRLHEIAVAYNFDLNEFVNDCLDALWGRRGIVGFGVPCLSPEFLSNVSERLKYELGRQKVRVKPAIVLHPLFTTIEQAILTVSRRYAPALQEGDVLFTVQAAEEDAGRQFWNALSQAVNPAILSQHRLIVLLAVNPDAGFTQDIIPLSQPQFRIADMMRWVAQIVRACQWPEELIEEWTDEFLEECHCENTLRIDWVYDYLEAMLDLLRQKPQLYQFQQELYTRRQRYVQTSL</sequence>
<dbReference type="AlphaFoldDB" id="A0A081BZ92"/>
<dbReference type="SMART" id="SM00255">
    <property type="entry name" value="TIR"/>
    <property type="match status" value="1"/>
</dbReference>
<dbReference type="eggNOG" id="COG2944">
    <property type="taxonomic scope" value="Bacteria"/>
</dbReference>
<gene>
    <name evidence="2" type="ORF">U27_04614</name>
</gene>
<dbReference type="Proteomes" id="UP000030661">
    <property type="component" value="Unassembled WGS sequence"/>
</dbReference>
<feature type="domain" description="TIR" evidence="1">
    <location>
        <begin position="6"/>
        <end position="126"/>
    </location>
</feature>
<reference evidence="2" key="1">
    <citation type="journal article" date="2015" name="PeerJ">
        <title>First genomic representation of candidate bacterial phylum KSB3 points to enhanced environmental sensing as a trigger of wastewater bulking.</title>
        <authorList>
            <person name="Sekiguchi Y."/>
            <person name="Ohashi A."/>
            <person name="Parks D.H."/>
            <person name="Yamauchi T."/>
            <person name="Tyson G.W."/>
            <person name="Hugenholtz P."/>
        </authorList>
    </citation>
    <scope>NUCLEOTIDE SEQUENCE [LARGE SCALE GENOMIC DNA]</scope>
</reference>
<proteinExistence type="predicted"/>
<dbReference type="Pfam" id="PF13676">
    <property type="entry name" value="TIR_2"/>
    <property type="match status" value="1"/>
</dbReference>
<dbReference type="SUPFAM" id="SSF52200">
    <property type="entry name" value="Toll/Interleukin receptor TIR domain"/>
    <property type="match status" value="1"/>
</dbReference>
<dbReference type="Gene3D" id="3.40.50.10140">
    <property type="entry name" value="Toll/interleukin-1 receptor homology (TIR) domain"/>
    <property type="match status" value="1"/>
</dbReference>
<evidence type="ECO:0000259" key="1">
    <source>
        <dbReference type="PROSITE" id="PS50104"/>
    </source>
</evidence>
<keyword evidence="2" id="KW-0489">Methyltransferase</keyword>
<dbReference type="GO" id="GO:0032259">
    <property type="term" value="P:methylation"/>
    <property type="evidence" value="ECO:0007669"/>
    <property type="project" value="UniProtKB-KW"/>
</dbReference>
<dbReference type="InterPro" id="IPR000157">
    <property type="entry name" value="TIR_dom"/>
</dbReference>
<dbReference type="PROSITE" id="PS50104">
    <property type="entry name" value="TIR"/>
    <property type="match status" value="1"/>
</dbReference>
<name>A0A081BZ92_VECG1</name>
<evidence type="ECO:0000313" key="2">
    <source>
        <dbReference type="EMBL" id="GAK57647.1"/>
    </source>
</evidence>
<keyword evidence="2" id="KW-0808">Transferase</keyword>
<dbReference type="HOGENOM" id="CLU_711085_0_0_0"/>
<dbReference type="InterPro" id="IPR035897">
    <property type="entry name" value="Toll_tir_struct_dom_sf"/>
</dbReference>
<organism evidence="2">
    <name type="scientific">Vecturithrix granuli</name>
    <dbReference type="NCBI Taxonomy" id="1499967"/>
    <lineage>
        <taxon>Bacteria</taxon>
        <taxon>Candidatus Moduliflexota</taxon>
        <taxon>Candidatus Vecturitrichia</taxon>
        <taxon>Candidatus Vecturitrichales</taxon>
        <taxon>Candidatus Vecturitrichaceae</taxon>
        <taxon>Candidatus Vecturithrix</taxon>
    </lineage>
</organism>
<dbReference type="EMBL" id="DF820466">
    <property type="protein sequence ID" value="GAK57647.1"/>
    <property type="molecule type" value="Genomic_DNA"/>
</dbReference>
<dbReference type="GO" id="GO:0008168">
    <property type="term" value="F:methyltransferase activity"/>
    <property type="evidence" value="ECO:0007669"/>
    <property type="project" value="UniProtKB-KW"/>
</dbReference>
<protein>
    <submittedName>
        <fullName evidence="2">Methyltransferase type 11</fullName>
    </submittedName>
</protein>